<name>A0A3N4HKT1_ASCIM</name>
<feature type="region of interest" description="Disordered" evidence="1">
    <location>
        <begin position="427"/>
        <end position="449"/>
    </location>
</feature>
<gene>
    <name evidence="2" type="ORF">BJ508DRAFT_34791</name>
</gene>
<reference evidence="2 3" key="1">
    <citation type="journal article" date="2018" name="Nat. Ecol. Evol.">
        <title>Pezizomycetes genomes reveal the molecular basis of ectomycorrhizal truffle lifestyle.</title>
        <authorList>
            <person name="Murat C."/>
            <person name="Payen T."/>
            <person name="Noel B."/>
            <person name="Kuo A."/>
            <person name="Morin E."/>
            <person name="Chen J."/>
            <person name="Kohler A."/>
            <person name="Krizsan K."/>
            <person name="Balestrini R."/>
            <person name="Da Silva C."/>
            <person name="Montanini B."/>
            <person name="Hainaut M."/>
            <person name="Levati E."/>
            <person name="Barry K.W."/>
            <person name="Belfiori B."/>
            <person name="Cichocki N."/>
            <person name="Clum A."/>
            <person name="Dockter R.B."/>
            <person name="Fauchery L."/>
            <person name="Guy J."/>
            <person name="Iotti M."/>
            <person name="Le Tacon F."/>
            <person name="Lindquist E.A."/>
            <person name="Lipzen A."/>
            <person name="Malagnac F."/>
            <person name="Mello A."/>
            <person name="Molinier V."/>
            <person name="Miyauchi S."/>
            <person name="Poulain J."/>
            <person name="Riccioni C."/>
            <person name="Rubini A."/>
            <person name="Sitrit Y."/>
            <person name="Splivallo R."/>
            <person name="Traeger S."/>
            <person name="Wang M."/>
            <person name="Zifcakova L."/>
            <person name="Wipf D."/>
            <person name="Zambonelli A."/>
            <person name="Paolocci F."/>
            <person name="Nowrousian M."/>
            <person name="Ottonello S."/>
            <person name="Baldrian P."/>
            <person name="Spatafora J.W."/>
            <person name="Henrissat B."/>
            <person name="Nagy L.G."/>
            <person name="Aury J.M."/>
            <person name="Wincker P."/>
            <person name="Grigoriev I.V."/>
            <person name="Bonfante P."/>
            <person name="Martin F.M."/>
        </authorList>
    </citation>
    <scope>NUCLEOTIDE SEQUENCE [LARGE SCALE GENOMIC DNA]</scope>
    <source>
        <strain evidence="2 3">RN42</strain>
    </source>
</reference>
<keyword evidence="3" id="KW-1185">Reference proteome</keyword>
<protein>
    <recommendedName>
        <fullName evidence="4">F-box domain-containing protein</fullName>
    </recommendedName>
</protein>
<evidence type="ECO:0000313" key="2">
    <source>
        <dbReference type="EMBL" id="RPA74445.1"/>
    </source>
</evidence>
<evidence type="ECO:0000313" key="3">
    <source>
        <dbReference type="Proteomes" id="UP000275078"/>
    </source>
</evidence>
<dbReference type="Proteomes" id="UP000275078">
    <property type="component" value="Unassembled WGS sequence"/>
</dbReference>
<feature type="compositionally biased region" description="Basic residues" evidence="1">
    <location>
        <begin position="427"/>
        <end position="436"/>
    </location>
</feature>
<feature type="compositionally biased region" description="Basic and acidic residues" evidence="1">
    <location>
        <begin position="437"/>
        <end position="449"/>
    </location>
</feature>
<accession>A0A3N4HKT1</accession>
<dbReference type="AlphaFoldDB" id="A0A3N4HKT1"/>
<organism evidence="2 3">
    <name type="scientific">Ascobolus immersus RN42</name>
    <dbReference type="NCBI Taxonomy" id="1160509"/>
    <lineage>
        <taxon>Eukaryota</taxon>
        <taxon>Fungi</taxon>
        <taxon>Dikarya</taxon>
        <taxon>Ascomycota</taxon>
        <taxon>Pezizomycotina</taxon>
        <taxon>Pezizomycetes</taxon>
        <taxon>Pezizales</taxon>
        <taxon>Ascobolaceae</taxon>
        <taxon>Ascobolus</taxon>
    </lineage>
</organism>
<dbReference type="EMBL" id="ML119789">
    <property type="protein sequence ID" value="RPA74445.1"/>
    <property type="molecule type" value="Genomic_DNA"/>
</dbReference>
<evidence type="ECO:0000256" key="1">
    <source>
        <dbReference type="SAM" id="MobiDB-lite"/>
    </source>
</evidence>
<sequence length="502" mass="58081">MATPITCAGLTTLPSDILIEIFSRCNGAINARALGCTSSRLYHVYKDNDAHIHSALAVRVFGSKLVSALRAGDPSRMSPETSAFLSTYSYPIDPKTDFRYETTKNEDHLLSRFLSFLLPEFEMWKPINAERYRHISCLVRNQFWIVFKSFFPVEEKWMKAYRQQYHQIQNATKATSRPDSAACSDCEEGSCLWHGGDGHRRLNPSYFFDVSFIEEYNIRCLADRVLVRKRQQPLSTPILWDGFVDWLHLYTTTIYRLPSPPGFDCEKSTCTICKDLRVPVGGYHIWDKSSLEGFSKQQIDAIRLSERKITDPTVELSPVFSGYQPTKAETQATFDTDVLTYMCFYPYWEGLSEFCTPDPVTGLLTSLDSGKRRFFSGEGEEYRMWVYNKEEVEIMLPTGDMETKMMVVDRMEWDHVMWRREELVRRHRGEKPRRRHERPDPNDPEEQRLNQEIILELLEDMMLDRESPTIGLDMADLDPAQKMAILATVMKAMGSRAAGQYL</sequence>
<evidence type="ECO:0008006" key="4">
    <source>
        <dbReference type="Google" id="ProtNLM"/>
    </source>
</evidence>
<proteinExistence type="predicted"/>